<dbReference type="EMBL" id="FUYG01000002">
    <property type="protein sequence ID" value="SKA85798.1"/>
    <property type="molecule type" value="Genomic_DNA"/>
</dbReference>
<dbReference type="Proteomes" id="UP000189735">
    <property type="component" value="Unassembled WGS sequence"/>
</dbReference>
<organism evidence="2 3">
    <name type="scientific">Agreia bicolorata</name>
    <dbReference type="NCBI Taxonomy" id="110935"/>
    <lineage>
        <taxon>Bacteria</taxon>
        <taxon>Bacillati</taxon>
        <taxon>Actinomycetota</taxon>
        <taxon>Actinomycetes</taxon>
        <taxon>Micrococcales</taxon>
        <taxon>Microbacteriaceae</taxon>
        <taxon>Agreia</taxon>
    </lineage>
</organism>
<dbReference type="RefSeq" id="WP_078713453.1">
    <property type="nucleotide sequence ID" value="NZ_FUYG01000002.1"/>
</dbReference>
<reference evidence="3" key="1">
    <citation type="submission" date="2017-02" db="EMBL/GenBank/DDBJ databases">
        <authorList>
            <person name="Varghese N."/>
            <person name="Submissions S."/>
        </authorList>
    </citation>
    <scope>NUCLEOTIDE SEQUENCE [LARGE SCALE GENOMIC DNA]</scope>
    <source>
        <strain evidence="3">VKM Ac-2052</strain>
    </source>
</reference>
<gene>
    <name evidence="2" type="ORF">SAMN06295879_0832</name>
</gene>
<feature type="transmembrane region" description="Helical" evidence="1">
    <location>
        <begin position="36"/>
        <end position="57"/>
    </location>
</feature>
<proteinExistence type="predicted"/>
<keyword evidence="1" id="KW-1133">Transmembrane helix</keyword>
<evidence type="ECO:0000313" key="3">
    <source>
        <dbReference type="Proteomes" id="UP000189735"/>
    </source>
</evidence>
<evidence type="ECO:0000256" key="1">
    <source>
        <dbReference type="SAM" id="Phobius"/>
    </source>
</evidence>
<evidence type="ECO:0000313" key="2">
    <source>
        <dbReference type="EMBL" id="SKA85798.1"/>
    </source>
</evidence>
<keyword evidence="1" id="KW-0812">Transmembrane</keyword>
<feature type="transmembrane region" description="Helical" evidence="1">
    <location>
        <begin position="12"/>
        <end position="30"/>
    </location>
</feature>
<name>A0A1T4X9M4_9MICO</name>
<dbReference type="AlphaFoldDB" id="A0A1T4X9M4"/>
<accession>A0A1T4X9M4</accession>
<protein>
    <submittedName>
        <fullName evidence="2">Uncharacterized protein</fullName>
    </submittedName>
</protein>
<sequence length="212" mass="22446">MPASRRKLSVFAWEPFLLGIVLLAALAASMTVRLPVAGTIVGVVAVIVALPAIVQLVRLGISRGGDRNTPSGLARLDGFALYDVPVDGVVMLDETNRRQDSIDLALGWTDPALMVVLWPGATRWLGRELRVEAYFVGGPKPARAGFLPRGTDASIGEALEALRDEGVLVTVPARVFGAGKLPDPSRPFTRLARPLTVEVGRPADGAIGAIRP</sequence>
<keyword evidence="1" id="KW-0472">Membrane</keyword>